<dbReference type="Gene3D" id="3.40.630.30">
    <property type="match status" value="1"/>
</dbReference>
<comment type="caution">
    <text evidence="2">The sequence shown here is derived from an EMBL/GenBank/DDBJ whole genome shotgun (WGS) entry which is preliminary data.</text>
</comment>
<organism evidence="2 3">
    <name type="scientific">Pedobacter lusitanus</name>
    <dbReference type="NCBI Taxonomy" id="1503925"/>
    <lineage>
        <taxon>Bacteria</taxon>
        <taxon>Pseudomonadati</taxon>
        <taxon>Bacteroidota</taxon>
        <taxon>Sphingobacteriia</taxon>
        <taxon>Sphingobacteriales</taxon>
        <taxon>Sphingobacteriaceae</taxon>
        <taxon>Pedobacter</taxon>
    </lineage>
</organism>
<feature type="domain" description="N-acetyltransferase" evidence="1">
    <location>
        <begin position="6"/>
        <end position="161"/>
    </location>
</feature>
<dbReference type="PANTHER" id="PTHR43792:SF1">
    <property type="entry name" value="N-ACETYLTRANSFERASE DOMAIN-CONTAINING PROTEIN"/>
    <property type="match status" value="1"/>
</dbReference>
<dbReference type="SUPFAM" id="SSF54427">
    <property type="entry name" value="NTF2-like"/>
    <property type="match status" value="1"/>
</dbReference>
<dbReference type="InterPro" id="IPR000182">
    <property type="entry name" value="GNAT_dom"/>
</dbReference>
<dbReference type="EMBL" id="JXRA01000013">
    <property type="protein sequence ID" value="KIO78498.1"/>
    <property type="molecule type" value="Genomic_DNA"/>
</dbReference>
<dbReference type="STRING" id="1503925.TH53_03405"/>
<dbReference type="Proteomes" id="UP000032049">
    <property type="component" value="Unassembled WGS sequence"/>
</dbReference>
<dbReference type="PANTHER" id="PTHR43792">
    <property type="entry name" value="GNAT FAMILY, PUTATIVE (AFU_ORTHOLOGUE AFUA_3G00765)-RELATED-RELATED"/>
    <property type="match status" value="1"/>
</dbReference>
<dbReference type="InterPro" id="IPR016181">
    <property type="entry name" value="Acyl_CoA_acyltransferase"/>
</dbReference>
<keyword evidence="3" id="KW-1185">Reference proteome</keyword>
<evidence type="ECO:0000259" key="1">
    <source>
        <dbReference type="PROSITE" id="PS51186"/>
    </source>
</evidence>
<sequence>MNTPRLLLSTVTVNDADFILELLNTPGWLKFIGDRNVKTIEDASNYILKITGGPGTNYFLVKLRDQQIPVGVITFMKRDYLDHHDIGFAFHPDHAGKGYAYEAAKGVLDQLKKDPSHTYIKATVLKDNKRSIQLLERLGLTYEKELEVNERELLLYTIATDKFLIDDLTAHFFSIFTNLPPQKPDWEKIRQICLPQTLIIKKGDNGEDIYDLKTFIEPRREILSDGTLTSFEEKELISETRITGNIAQRFSKYNKSGYLNGEAFETNGHKLFQFVKTSAGWKINAVIWEDEKKLS</sequence>
<dbReference type="GO" id="GO:0016747">
    <property type="term" value="F:acyltransferase activity, transferring groups other than amino-acyl groups"/>
    <property type="evidence" value="ECO:0007669"/>
    <property type="project" value="InterPro"/>
</dbReference>
<dbReference type="PROSITE" id="PS51186">
    <property type="entry name" value="GNAT"/>
    <property type="match status" value="1"/>
</dbReference>
<evidence type="ECO:0000313" key="2">
    <source>
        <dbReference type="EMBL" id="KIO78498.1"/>
    </source>
</evidence>
<proteinExistence type="predicted"/>
<protein>
    <recommendedName>
        <fullName evidence="1">N-acetyltransferase domain-containing protein</fullName>
    </recommendedName>
</protein>
<dbReference type="AlphaFoldDB" id="A0A0D0F9Q9"/>
<gene>
    <name evidence="2" type="ORF">TH53_03405</name>
</gene>
<dbReference type="Pfam" id="PF13302">
    <property type="entry name" value="Acetyltransf_3"/>
    <property type="match status" value="1"/>
</dbReference>
<dbReference type="RefSeq" id="WP_041878428.1">
    <property type="nucleotide sequence ID" value="NZ_CP157278.1"/>
</dbReference>
<accession>A0A0D0F9Q9</accession>
<name>A0A0D0F9Q9_9SPHI</name>
<reference evidence="2 3" key="1">
    <citation type="submission" date="2015-01" db="EMBL/GenBank/DDBJ databases">
        <title>Draft genome sequence of Pedobacter sp. NL19 isolated from sludge of an effluent treatment pond in an abandoned uranium mine.</title>
        <authorList>
            <person name="Santos T."/>
            <person name="Caetano T."/>
            <person name="Covas C."/>
            <person name="Cruz A."/>
            <person name="Mendo S."/>
        </authorList>
    </citation>
    <scope>NUCLEOTIDE SEQUENCE [LARGE SCALE GENOMIC DNA]</scope>
    <source>
        <strain evidence="2 3">NL19</strain>
    </source>
</reference>
<dbReference type="InterPro" id="IPR032710">
    <property type="entry name" value="NTF2-like_dom_sf"/>
</dbReference>
<evidence type="ECO:0000313" key="3">
    <source>
        <dbReference type="Proteomes" id="UP000032049"/>
    </source>
</evidence>
<dbReference type="SUPFAM" id="SSF55729">
    <property type="entry name" value="Acyl-CoA N-acyltransferases (Nat)"/>
    <property type="match status" value="1"/>
</dbReference>
<dbReference type="OrthoDB" id="9798081at2"/>
<dbReference type="InterPro" id="IPR051531">
    <property type="entry name" value="N-acetyltransferase"/>
</dbReference>